<evidence type="ECO:0000313" key="3">
    <source>
        <dbReference type="Proteomes" id="UP000198741"/>
    </source>
</evidence>
<dbReference type="CDD" id="cd08566">
    <property type="entry name" value="GDPD_AtGDE_like"/>
    <property type="match status" value="1"/>
</dbReference>
<sequence length="485" mass="50738">MSVGAIGVGAAAGAIVDRRLGEPTRPPSGSGAVATVAGWAARRGNRYHIGHRGSGDVYPEHSIEGYRAVVAAGIECIEISVGMTSDGTLICMHDATYDRTTTLSGTVASLPSTVLRGGRLDVPQLGPAWAAEPVPRVPYLLDVLRELGGKVVMCIEAKNDDAYPAMIAAIETAGLKDSVIIKGFYSSSRLPQARAAGYPVFGYFGAETDITLERIAALAKTLAPATDCIVLPASGASGLLNSQFVTAAVGTGIPVWIYAAHRRSDAAHFFDLGCRGIVGSSAPYIASDRPIATADTWASGAIAPGEMTRDPSSATYAPAWSGPELHLAAKGTQHFLTLGHFGPVRSAAGSYTVEVEACWPALPSSAADNLTIAFGRNDDSYYEHRLGRGNGYHAILRADGRLELYRHLDGHPDGVQLGVSVATTPASPGQWIPLRLQVTPAAITWTRTDAAGTVTSSDSTTRGGYLHIGRSSTDGEAAFRKLRLS</sequence>
<feature type="domain" description="GP-PDE" evidence="1">
    <location>
        <begin position="46"/>
        <end position="290"/>
    </location>
</feature>
<proteinExistence type="predicted"/>
<dbReference type="PROSITE" id="PS51704">
    <property type="entry name" value="GP_PDE"/>
    <property type="match status" value="1"/>
</dbReference>
<dbReference type="InterPro" id="IPR017946">
    <property type="entry name" value="PLC-like_Pdiesterase_TIM-brl"/>
</dbReference>
<name>A0A1H0IK77_9ACTN</name>
<dbReference type="AlphaFoldDB" id="A0A1H0IK77"/>
<dbReference type="GO" id="GO:0008081">
    <property type="term" value="F:phosphoric diester hydrolase activity"/>
    <property type="evidence" value="ECO:0007669"/>
    <property type="project" value="InterPro"/>
</dbReference>
<dbReference type="PROSITE" id="PS50007">
    <property type="entry name" value="PIPLC_X_DOMAIN"/>
    <property type="match status" value="1"/>
</dbReference>
<accession>A0A1H0IK77</accession>
<dbReference type="PANTHER" id="PTHR46211">
    <property type="entry name" value="GLYCEROPHOSPHORYL DIESTER PHOSPHODIESTERASE"/>
    <property type="match status" value="1"/>
</dbReference>
<dbReference type="GO" id="GO:0006629">
    <property type="term" value="P:lipid metabolic process"/>
    <property type="evidence" value="ECO:0007669"/>
    <property type="project" value="InterPro"/>
</dbReference>
<dbReference type="InterPro" id="IPR030395">
    <property type="entry name" value="GP_PDE_dom"/>
</dbReference>
<dbReference type="Gene3D" id="3.20.20.190">
    <property type="entry name" value="Phosphatidylinositol (PI) phosphodiesterase"/>
    <property type="match status" value="1"/>
</dbReference>
<dbReference type="STRING" id="1090615.SAMN04515671_0542"/>
<keyword evidence="3" id="KW-1185">Reference proteome</keyword>
<dbReference type="Gene3D" id="2.60.120.560">
    <property type="entry name" value="Exo-inulinase, domain 1"/>
    <property type="match status" value="1"/>
</dbReference>
<evidence type="ECO:0000259" key="1">
    <source>
        <dbReference type="PROSITE" id="PS51704"/>
    </source>
</evidence>
<dbReference type="Pfam" id="PF03009">
    <property type="entry name" value="GDPD"/>
    <property type="match status" value="1"/>
</dbReference>
<dbReference type="PANTHER" id="PTHR46211:SF14">
    <property type="entry name" value="GLYCEROPHOSPHODIESTER PHOSPHODIESTERASE"/>
    <property type="match status" value="1"/>
</dbReference>
<dbReference type="EMBL" id="LT629710">
    <property type="protein sequence ID" value="SDO31802.1"/>
    <property type="molecule type" value="Genomic_DNA"/>
</dbReference>
<organism evidence="2 3">
    <name type="scientific">Nakamurella panacisegetis</name>
    <dbReference type="NCBI Taxonomy" id="1090615"/>
    <lineage>
        <taxon>Bacteria</taxon>
        <taxon>Bacillati</taxon>
        <taxon>Actinomycetota</taxon>
        <taxon>Actinomycetes</taxon>
        <taxon>Nakamurellales</taxon>
        <taxon>Nakamurellaceae</taxon>
        <taxon>Nakamurella</taxon>
    </lineage>
</organism>
<protein>
    <submittedName>
        <fullName evidence="2">Glycerophosphoryl diester phosphodiesterase family protein</fullName>
    </submittedName>
</protein>
<dbReference type="SUPFAM" id="SSF51695">
    <property type="entry name" value="PLC-like phosphodiesterases"/>
    <property type="match status" value="1"/>
</dbReference>
<dbReference type="Proteomes" id="UP000198741">
    <property type="component" value="Chromosome I"/>
</dbReference>
<gene>
    <name evidence="2" type="ORF">SAMN04515671_0542</name>
</gene>
<evidence type="ECO:0000313" key="2">
    <source>
        <dbReference type="EMBL" id="SDO31802.1"/>
    </source>
</evidence>
<reference evidence="2 3" key="1">
    <citation type="submission" date="2016-10" db="EMBL/GenBank/DDBJ databases">
        <authorList>
            <person name="de Groot N.N."/>
        </authorList>
    </citation>
    <scope>NUCLEOTIDE SEQUENCE [LARGE SCALE GENOMIC DNA]</scope>
    <source>
        <strain evidence="3">P4-7,KCTC 19426,CECT 7604</strain>
    </source>
</reference>